<name>A0A1I8Q6S7_STOCA</name>
<dbReference type="PANTHER" id="PTHR41152:SF8">
    <property type="entry name" value="AT26438P-RELATED"/>
    <property type="match status" value="1"/>
</dbReference>
<dbReference type="KEGG" id="scac:106091268"/>
<evidence type="ECO:0000313" key="4">
    <source>
        <dbReference type="Proteomes" id="UP000095300"/>
    </source>
</evidence>
<dbReference type="Proteomes" id="UP000095300">
    <property type="component" value="Unassembled WGS sequence"/>
</dbReference>
<organism evidence="3 4">
    <name type="scientific">Stomoxys calcitrans</name>
    <name type="common">Stable fly</name>
    <name type="synonym">Conops calcitrans</name>
    <dbReference type="NCBI Taxonomy" id="35570"/>
    <lineage>
        <taxon>Eukaryota</taxon>
        <taxon>Metazoa</taxon>
        <taxon>Ecdysozoa</taxon>
        <taxon>Arthropoda</taxon>
        <taxon>Hexapoda</taxon>
        <taxon>Insecta</taxon>
        <taxon>Pterygota</taxon>
        <taxon>Neoptera</taxon>
        <taxon>Endopterygota</taxon>
        <taxon>Diptera</taxon>
        <taxon>Brachycera</taxon>
        <taxon>Muscomorpha</taxon>
        <taxon>Muscoidea</taxon>
        <taxon>Muscidae</taxon>
        <taxon>Stomoxys</taxon>
    </lineage>
</organism>
<feature type="transmembrane region" description="Helical" evidence="1">
    <location>
        <begin position="92"/>
        <end position="111"/>
    </location>
</feature>
<proteinExistence type="predicted"/>
<reference evidence="3" key="1">
    <citation type="submission" date="2020-05" db="UniProtKB">
        <authorList>
            <consortium name="EnsemblMetazoa"/>
        </authorList>
    </citation>
    <scope>IDENTIFICATION</scope>
    <source>
        <strain evidence="3">USDA</strain>
    </source>
</reference>
<keyword evidence="1" id="KW-1133">Transmembrane helix</keyword>
<protein>
    <recommendedName>
        <fullName evidence="2">DUF7775 domain-containing protein</fullName>
    </recommendedName>
</protein>
<evidence type="ECO:0000313" key="3">
    <source>
        <dbReference type="EnsemblMetazoa" id="SCAU014419-PA"/>
    </source>
</evidence>
<feature type="domain" description="DUF7775" evidence="2">
    <location>
        <begin position="23"/>
        <end position="165"/>
    </location>
</feature>
<evidence type="ECO:0000256" key="1">
    <source>
        <dbReference type="SAM" id="Phobius"/>
    </source>
</evidence>
<dbReference type="VEuPathDB" id="VectorBase:SCAU014419"/>
<accession>A0A1I8Q6S7</accession>
<dbReference type="Pfam" id="PF24985">
    <property type="entry name" value="DUF7775"/>
    <property type="match status" value="1"/>
</dbReference>
<feature type="transmembrane region" description="Helical" evidence="1">
    <location>
        <begin position="57"/>
        <end position="80"/>
    </location>
</feature>
<dbReference type="EnsemblMetazoa" id="SCAU014419-RA">
    <property type="protein sequence ID" value="SCAU014419-PA"/>
    <property type="gene ID" value="SCAU014419"/>
</dbReference>
<dbReference type="PANTHER" id="PTHR41152">
    <property type="entry name" value="AT26438P-RELATED"/>
    <property type="match status" value="1"/>
</dbReference>
<dbReference type="AlphaFoldDB" id="A0A1I8Q6S7"/>
<feature type="transmembrane region" description="Helical" evidence="1">
    <location>
        <begin position="25"/>
        <end position="45"/>
    </location>
</feature>
<gene>
    <name evidence="3" type="primary">106091268</name>
</gene>
<dbReference type="InterPro" id="IPR056677">
    <property type="entry name" value="DUF7775"/>
</dbReference>
<sequence>MSTFLTFGIPHSSICRNYTSKMNSVWLLFKLLEALLGIICLGYHTRGFLNVDFVQSHYTYCCVFGGATLIPMFGCIRICLRDTIHPFCEGVINLLAALFLFGVSLNSMFHAEKDFYLVYLSSMDIGVNEEPPHPFFKYSKAQSISALCCGCLFLLHSVFAFDLTLHKAEDSQTDDDTDESDDEGSGDSRITPTHLYVCGKFVHKWLKRYDWFKRLD</sequence>
<keyword evidence="4" id="KW-1185">Reference proteome</keyword>
<dbReference type="OrthoDB" id="7789408at2759"/>
<evidence type="ECO:0000259" key="2">
    <source>
        <dbReference type="Pfam" id="PF24985"/>
    </source>
</evidence>
<keyword evidence="1" id="KW-0472">Membrane</keyword>
<keyword evidence="1" id="KW-0812">Transmembrane</keyword>
<feature type="transmembrane region" description="Helical" evidence="1">
    <location>
        <begin position="144"/>
        <end position="165"/>
    </location>
</feature>